<comment type="caution">
    <text evidence="7">The sequence shown here is derived from an EMBL/GenBank/DDBJ whole genome shotgun (WGS) entry which is preliminary data.</text>
</comment>
<feature type="transmembrane region" description="Helical" evidence="6">
    <location>
        <begin position="12"/>
        <end position="41"/>
    </location>
</feature>
<reference evidence="7" key="1">
    <citation type="submission" date="2023-07" db="EMBL/GenBank/DDBJ databases">
        <title>Between Cages and Wild: Unraveling the Impact of Captivity on Animal Microbiomes and Antimicrobial Resistance.</title>
        <authorList>
            <person name="Schmartz G.P."/>
            <person name="Rehner J."/>
            <person name="Schuff M.J."/>
            <person name="Becker S.L."/>
            <person name="Kravczyk M."/>
            <person name="Gurevich A."/>
            <person name="Francke R."/>
            <person name="Mueller R."/>
            <person name="Keller V."/>
            <person name="Keller A."/>
        </authorList>
    </citation>
    <scope>NUCLEOTIDE SEQUENCE</scope>
    <source>
        <strain evidence="7">S39M_St_73</strain>
    </source>
</reference>
<evidence type="ECO:0000256" key="2">
    <source>
        <dbReference type="ARBA" id="ARBA00022475"/>
    </source>
</evidence>
<protein>
    <submittedName>
        <fullName evidence="7">Aromatic acid exporter family protein</fullName>
    </submittedName>
</protein>
<evidence type="ECO:0000313" key="8">
    <source>
        <dbReference type="Proteomes" id="UP001171751"/>
    </source>
</evidence>
<evidence type="ECO:0000256" key="3">
    <source>
        <dbReference type="ARBA" id="ARBA00022692"/>
    </source>
</evidence>
<keyword evidence="2" id="KW-1003">Cell membrane</keyword>
<dbReference type="Proteomes" id="UP001171751">
    <property type="component" value="Unassembled WGS sequence"/>
</dbReference>
<keyword evidence="3 6" id="KW-0812">Transmembrane</keyword>
<accession>A0AA43ZRW5</accession>
<dbReference type="Pfam" id="PF06081">
    <property type="entry name" value="ArAE_1"/>
    <property type="match status" value="1"/>
</dbReference>
<feature type="transmembrane region" description="Helical" evidence="6">
    <location>
        <begin position="118"/>
        <end position="139"/>
    </location>
</feature>
<dbReference type="AlphaFoldDB" id="A0AA43ZRW5"/>
<organism evidence="7 8">
    <name type="scientific">Atopococcus tabaci</name>
    <dbReference type="NCBI Taxonomy" id="269774"/>
    <lineage>
        <taxon>Bacteria</taxon>
        <taxon>Bacillati</taxon>
        <taxon>Bacillota</taxon>
        <taxon>Bacilli</taxon>
        <taxon>Lactobacillales</taxon>
        <taxon>Carnobacteriaceae</taxon>
        <taxon>Atopococcus</taxon>
    </lineage>
</organism>
<comment type="subcellular location">
    <subcellularLocation>
        <location evidence="1">Cell membrane</location>
        <topology evidence="1">Multi-pass membrane protein</topology>
    </subcellularLocation>
</comment>
<evidence type="ECO:0000256" key="4">
    <source>
        <dbReference type="ARBA" id="ARBA00022989"/>
    </source>
</evidence>
<dbReference type="PANTHER" id="PTHR30509:SF27">
    <property type="entry name" value="UPF0421 PROTEIN YGAE"/>
    <property type="match status" value="1"/>
</dbReference>
<dbReference type="InterPro" id="IPR010343">
    <property type="entry name" value="ArAE_1"/>
</dbReference>
<keyword evidence="8" id="KW-1185">Reference proteome</keyword>
<dbReference type="EMBL" id="JAUNQW010000016">
    <property type="protein sequence ID" value="MDO5457590.1"/>
    <property type="molecule type" value="Genomic_DNA"/>
</dbReference>
<evidence type="ECO:0000256" key="6">
    <source>
        <dbReference type="SAM" id="Phobius"/>
    </source>
</evidence>
<name>A0AA43ZRW5_9LACT</name>
<feature type="transmembrane region" description="Helical" evidence="6">
    <location>
        <begin position="61"/>
        <end position="87"/>
    </location>
</feature>
<keyword evidence="4 6" id="KW-1133">Transmembrane helix</keyword>
<evidence type="ECO:0000313" key="7">
    <source>
        <dbReference type="EMBL" id="MDO5457590.1"/>
    </source>
</evidence>
<feature type="transmembrane region" description="Helical" evidence="6">
    <location>
        <begin position="94"/>
        <end position="112"/>
    </location>
</feature>
<keyword evidence="5 6" id="KW-0472">Membrane</keyword>
<dbReference type="PANTHER" id="PTHR30509">
    <property type="entry name" value="P-HYDROXYBENZOIC ACID EFFLUX PUMP SUBUNIT-RELATED"/>
    <property type="match status" value="1"/>
</dbReference>
<gene>
    <name evidence="7" type="ORF">Q4F26_04515</name>
</gene>
<evidence type="ECO:0000256" key="1">
    <source>
        <dbReference type="ARBA" id="ARBA00004651"/>
    </source>
</evidence>
<proteinExistence type="predicted"/>
<sequence>MKIGARTLKSGIAIFISLMIPNLLGIPEATVLAGISSVSVIQQSVKRSYDQFLNRITANMLGGLLAVASSYYFGTDFFVIAVTAIILIALLHQFGLDNSIALAAVTLIVIMLNDTDRIVISAIIRVIGTMIGVTCSFLVNRFILPPRYDEVLYKKMVLQTDEIAKLLRSALRKNSQYAKVNHDLDALSENERQMDQLFQYIQDEAVFGSSSKRWLLSSSGDSKFARARMLVIYRQFLRTNKAGVNLINAFHHSEHLFNNFPTELRISIRERLETLITAHEQIILKFSGRIQADNVNFHEYKQELRVKFIDSFLALANSEEYMQGDQYDNSNAVIYLMGRTFKYEEEVQHLNVLVRSYRTFHQETIREIGDEVNLD</sequence>
<dbReference type="GO" id="GO:0005886">
    <property type="term" value="C:plasma membrane"/>
    <property type="evidence" value="ECO:0007669"/>
    <property type="project" value="UniProtKB-SubCell"/>
</dbReference>
<evidence type="ECO:0000256" key="5">
    <source>
        <dbReference type="ARBA" id="ARBA00023136"/>
    </source>
</evidence>